<feature type="transmembrane region" description="Helical" evidence="7">
    <location>
        <begin position="218"/>
        <end position="238"/>
    </location>
</feature>
<gene>
    <name evidence="8" type="ORF">PU630_06140</name>
</gene>
<protein>
    <submittedName>
        <fullName evidence="8">YihY/virulence factor BrkB family protein</fullName>
    </submittedName>
</protein>
<evidence type="ECO:0000256" key="2">
    <source>
        <dbReference type="ARBA" id="ARBA00022475"/>
    </source>
</evidence>
<reference evidence="8 9" key="1">
    <citation type="submission" date="2023-03" db="EMBL/GenBank/DDBJ databases">
        <title>Genome sequence of Microbacterium sp. KACC 23027.</title>
        <authorList>
            <person name="Kim S."/>
            <person name="Heo J."/>
            <person name="Kwon S.-W."/>
        </authorList>
    </citation>
    <scope>NUCLEOTIDE SEQUENCE [LARGE SCALE GENOMIC DNA]</scope>
    <source>
        <strain evidence="8 9">KACC 23027</strain>
    </source>
</reference>
<feature type="region of interest" description="Disordered" evidence="6">
    <location>
        <begin position="322"/>
        <end position="347"/>
    </location>
</feature>
<sequence length="347" mass="36259">MRELVRKITAWALSLRLVRTYLHYSERHGPMLADAITYRALFSVFAAVLLGFSLAGAWLAGNPDAMDRLTETVGDVIPGLLGDDGLIKPSAITAPGALTVAGIVAVIGLVGAALGAITSTRTALRTIADRTHDDVFFVWVLLRNIGVALAIAVGIILSAAATFAVGMIADLVRDAVGESIAPLAAFGTQAAAVLVIFLFDAVIVVVVFLALSGVKPTPGALIGGAVFGGIGLTVLQQLSSLFVRGASSNPLLASFASLIALLLWMNLSAQVLLLASSYIVVTLAEKADRVRARYGAPTMAHRRVQQAENAVALAIDELDRARAAEHKSDEHKSDDQKSDEKDSGGAD</sequence>
<keyword evidence="5 7" id="KW-0472">Membrane</keyword>
<evidence type="ECO:0000313" key="8">
    <source>
        <dbReference type="EMBL" id="WEG10129.1"/>
    </source>
</evidence>
<proteinExistence type="predicted"/>
<dbReference type="Proteomes" id="UP001214553">
    <property type="component" value="Chromosome"/>
</dbReference>
<evidence type="ECO:0000256" key="4">
    <source>
        <dbReference type="ARBA" id="ARBA00022989"/>
    </source>
</evidence>
<feature type="transmembrane region" description="Helical" evidence="7">
    <location>
        <begin position="92"/>
        <end position="115"/>
    </location>
</feature>
<evidence type="ECO:0000256" key="6">
    <source>
        <dbReference type="SAM" id="MobiDB-lite"/>
    </source>
</evidence>
<feature type="transmembrane region" description="Helical" evidence="7">
    <location>
        <begin position="258"/>
        <end position="284"/>
    </location>
</feature>
<evidence type="ECO:0000256" key="7">
    <source>
        <dbReference type="SAM" id="Phobius"/>
    </source>
</evidence>
<dbReference type="RefSeq" id="WP_275279451.1">
    <property type="nucleotide sequence ID" value="NZ_CP119108.1"/>
</dbReference>
<evidence type="ECO:0000256" key="1">
    <source>
        <dbReference type="ARBA" id="ARBA00004651"/>
    </source>
</evidence>
<dbReference type="PANTHER" id="PTHR30213">
    <property type="entry name" value="INNER MEMBRANE PROTEIN YHJD"/>
    <property type="match status" value="1"/>
</dbReference>
<keyword evidence="4 7" id="KW-1133">Transmembrane helix</keyword>
<comment type="subcellular location">
    <subcellularLocation>
        <location evidence="1">Cell membrane</location>
        <topology evidence="1">Multi-pass membrane protein</topology>
    </subcellularLocation>
</comment>
<feature type="transmembrane region" description="Helical" evidence="7">
    <location>
        <begin position="40"/>
        <end position="60"/>
    </location>
</feature>
<feature type="transmembrane region" description="Helical" evidence="7">
    <location>
        <begin position="189"/>
        <end position="211"/>
    </location>
</feature>
<name>A0ABY8C150_9MICO</name>
<keyword evidence="3 7" id="KW-0812">Transmembrane</keyword>
<dbReference type="EMBL" id="CP119108">
    <property type="protein sequence ID" value="WEG10129.1"/>
    <property type="molecule type" value="Genomic_DNA"/>
</dbReference>
<dbReference type="PANTHER" id="PTHR30213:SF1">
    <property type="entry name" value="INNER MEMBRANE PROTEIN YHJD"/>
    <property type="match status" value="1"/>
</dbReference>
<evidence type="ECO:0000256" key="3">
    <source>
        <dbReference type="ARBA" id="ARBA00022692"/>
    </source>
</evidence>
<organism evidence="8 9">
    <name type="scientific">Microbacterium horticulturae</name>
    <dbReference type="NCBI Taxonomy" id="3028316"/>
    <lineage>
        <taxon>Bacteria</taxon>
        <taxon>Bacillati</taxon>
        <taxon>Actinomycetota</taxon>
        <taxon>Actinomycetes</taxon>
        <taxon>Micrococcales</taxon>
        <taxon>Microbacteriaceae</taxon>
        <taxon>Microbacterium</taxon>
    </lineage>
</organism>
<keyword evidence="2" id="KW-1003">Cell membrane</keyword>
<evidence type="ECO:0000256" key="5">
    <source>
        <dbReference type="ARBA" id="ARBA00023136"/>
    </source>
</evidence>
<accession>A0ABY8C150</accession>
<feature type="transmembrane region" description="Helical" evidence="7">
    <location>
        <begin position="136"/>
        <end position="169"/>
    </location>
</feature>
<keyword evidence="9" id="KW-1185">Reference proteome</keyword>
<dbReference type="InterPro" id="IPR017039">
    <property type="entry name" value="Virul_fac_BrkB"/>
</dbReference>
<evidence type="ECO:0000313" key="9">
    <source>
        <dbReference type="Proteomes" id="UP001214553"/>
    </source>
</evidence>
<dbReference type="Pfam" id="PF03631">
    <property type="entry name" value="Virul_fac_BrkB"/>
    <property type="match status" value="1"/>
</dbReference>